<reference evidence="1" key="1">
    <citation type="submission" date="2023-07" db="EMBL/GenBank/DDBJ databases">
        <title>Two novel species in the genus Flavivirga.</title>
        <authorList>
            <person name="Kwon K."/>
        </authorList>
    </citation>
    <scope>NUCLEOTIDE SEQUENCE</scope>
    <source>
        <strain evidence="1">KCTC 52353</strain>
    </source>
</reference>
<keyword evidence="2" id="KW-1185">Reference proteome</keyword>
<organism evidence="1 2">
    <name type="scientific">Flavivirga aquimarina</name>
    <dbReference type="NCBI Taxonomy" id="2027862"/>
    <lineage>
        <taxon>Bacteria</taxon>
        <taxon>Pseudomonadati</taxon>
        <taxon>Bacteroidota</taxon>
        <taxon>Flavobacteriia</taxon>
        <taxon>Flavobacteriales</taxon>
        <taxon>Flavobacteriaceae</taxon>
        <taxon>Flavivirga</taxon>
    </lineage>
</organism>
<accession>A0ABT8W8U6</accession>
<dbReference type="Proteomes" id="UP001176883">
    <property type="component" value="Unassembled WGS sequence"/>
</dbReference>
<dbReference type="RefSeq" id="WP_303277248.1">
    <property type="nucleotide sequence ID" value="NZ_JAUOEK010000077.1"/>
</dbReference>
<evidence type="ECO:0000313" key="2">
    <source>
        <dbReference type="Proteomes" id="UP001176883"/>
    </source>
</evidence>
<evidence type="ECO:0000313" key="1">
    <source>
        <dbReference type="EMBL" id="MDO5969553.1"/>
    </source>
</evidence>
<proteinExistence type="predicted"/>
<gene>
    <name evidence="1" type="ORF">Q4Q35_07020</name>
</gene>
<comment type="caution">
    <text evidence="1">The sequence shown here is derived from an EMBL/GenBank/DDBJ whole genome shotgun (WGS) entry which is preliminary data.</text>
</comment>
<dbReference type="EMBL" id="JAUOEK010000077">
    <property type="protein sequence ID" value="MDO5969553.1"/>
    <property type="molecule type" value="Genomic_DNA"/>
</dbReference>
<protein>
    <submittedName>
        <fullName evidence="1">Uncharacterized protein</fullName>
    </submittedName>
</protein>
<sequence length="161" mass="18596">MKIEDYQSILGVAWEASRNETFGYINVAIGINTNDIALKVLQQEKEIKEIKKQLDIILKKLNGESVDTDNYDTLVTAQTTSPTKLTDSVKLTDAEFEVWVSKYGYIFEISMYQLKESFENRNIDLKLFPEVETIKKMNSGTYLPALWKSLEKRYPNALKKQ</sequence>
<name>A0ABT8W8U6_9FLAO</name>